<feature type="domain" description="MYND-type" evidence="5">
    <location>
        <begin position="254"/>
        <end position="299"/>
    </location>
</feature>
<gene>
    <name evidence="6" type="ORF">L227DRAFT_655689</name>
</gene>
<dbReference type="PROSITE" id="PS50865">
    <property type="entry name" value="ZF_MYND_2"/>
    <property type="match status" value="1"/>
</dbReference>
<evidence type="ECO:0000313" key="7">
    <source>
        <dbReference type="Proteomes" id="UP000313359"/>
    </source>
</evidence>
<evidence type="ECO:0000256" key="3">
    <source>
        <dbReference type="ARBA" id="ARBA00022833"/>
    </source>
</evidence>
<dbReference type="InterPro" id="IPR002893">
    <property type="entry name" value="Znf_MYND"/>
</dbReference>
<reference evidence="6" key="1">
    <citation type="journal article" date="2018" name="Genome Biol. Evol.">
        <title>Genomics and development of Lentinus tigrinus, a white-rot wood-decaying mushroom with dimorphic fruiting bodies.</title>
        <authorList>
            <person name="Wu B."/>
            <person name="Xu Z."/>
            <person name="Knudson A."/>
            <person name="Carlson A."/>
            <person name="Chen N."/>
            <person name="Kovaka S."/>
            <person name="LaButti K."/>
            <person name="Lipzen A."/>
            <person name="Pennachio C."/>
            <person name="Riley R."/>
            <person name="Schakwitz W."/>
            <person name="Umezawa K."/>
            <person name="Ohm R.A."/>
            <person name="Grigoriev I.V."/>
            <person name="Nagy L.G."/>
            <person name="Gibbons J."/>
            <person name="Hibbett D."/>
        </authorList>
    </citation>
    <scope>NUCLEOTIDE SEQUENCE [LARGE SCALE GENOMIC DNA]</scope>
    <source>
        <strain evidence="6">ALCF2SS1-6</strain>
    </source>
</reference>
<name>A0A5C2S1I5_9APHY</name>
<organism evidence="6 7">
    <name type="scientific">Lentinus tigrinus ALCF2SS1-6</name>
    <dbReference type="NCBI Taxonomy" id="1328759"/>
    <lineage>
        <taxon>Eukaryota</taxon>
        <taxon>Fungi</taxon>
        <taxon>Dikarya</taxon>
        <taxon>Basidiomycota</taxon>
        <taxon>Agaricomycotina</taxon>
        <taxon>Agaricomycetes</taxon>
        <taxon>Polyporales</taxon>
        <taxon>Polyporaceae</taxon>
        <taxon>Lentinus</taxon>
    </lineage>
</organism>
<protein>
    <recommendedName>
        <fullName evidence="5">MYND-type domain-containing protein</fullName>
    </recommendedName>
</protein>
<evidence type="ECO:0000256" key="4">
    <source>
        <dbReference type="PROSITE-ProRule" id="PRU00134"/>
    </source>
</evidence>
<dbReference type="STRING" id="1328759.A0A5C2S1I5"/>
<dbReference type="Proteomes" id="UP000313359">
    <property type="component" value="Unassembled WGS sequence"/>
</dbReference>
<dbReference type="AlphaFoldDB" id="A0A5C2S1I5"/>
<keyword evidence="1" id="KW-0479">Metal-binding</keyword>
<evidence type="ECO:0000256" key="2">
    <source>
        <dbReference type="ARBA" id="ARBA00022771"/>
    </source>
</evidence>
<sequence length="404" mass="47016">MTRTRVIHEVFVNIPPEYYAAYPNLDNLVILKEELFYDHRSKSRPSSTRLYQETIRGIEEYPYERLRRGVDLKDGPLMLEYCLRGLVQCEFSLSAESVRGTLVEMLESLTGMQSMMRSGTVPHINRSTPLLRRRALAACAWASFEAHFRLPTGGSMHAIETNVLMHDAASAANLCARDDWHPRIVIRIANWIDSLQYRYPNLQNKTSRSQAMRQLGEMRHLWDAYLAYRQTCIKAQIKEWYKVHYAENVYICAAKDCDVQAMHKSAFRACSGSCPPETKPHYCSKLCQQKHWFVHRYVCKKGIPKNPVHKDDGNPDWVDVGEYYDTNYSPDAMLSTSQIWSEQPGADICIDVRHPSPYRPLDMFRLRTTTLSPAFLRYFRWHWELRNNRLYSDDITSIVSVDPS</sequence>
<dbReference type="OrthoDB" id="432970at2759"/>
<evidence type="ECO:0000256" key="1">
    <source>
        <dbReference type="ARBA" id="ARBA00022723"/>
    </source>
</evidence>
<proteinExistence type="predicted"/>
<keyword evidence="7" id="KW-1185">Reference proteome</keyword>
<keyword evidence="3" id="KW-0862">Zinc</keyword>
<dbReference type="GO" id="GO:0008270">
    <property type="term" value="F:zinc ion binding"/>
    <property type="evidence" value="ECO:0007669"/>
    <property type="project" value="UniProtKB-KW"/>
</dbReference>
<accession>A0A5C2S1I5</accession>
<evidence type="ECO:0000259" key="5">
    <source>
        <dbReference type="PROSITE" id="PS50865"/>
    </source>
</evidence>
<dbReference type="SUPFAM" id="SSF144232">
    <property type="entry name" value="HIT/MYND zinc finger-like"/>
    <property type="match status" value="1"/>
</dbReference>
<evidence type="ECO:0000313" key="6">
    <source>
        <dbReference type="EMBL" id="RPD57292.1"/>
    </source>
</evidence>
<keyword evidence="2 4" id="KW-0863">Zinc-finger</keyword>
<dbReference type="EMBL" id="ML122282">
    <property type="protein sequence ID" value="RPD57292.1"/>
    <property type="molecule type" value="Genomic_DNA"/>
</dbReference>